<feature type="compositionally biased region" description="Low complexity" evidence="1">
    <location>
        <begin position="30"/>
        <end position="51"/>
    </location>
</feature>
<evidence type="ECO:0000313" key="2">
    <source>
        <dbReference type="EMBL" id="GAA2426209.1"/>
    </source>
</evidence>
<dbReference type="Proteomes" id="UP001499986">
    <property type="component" value="Unassembled WGS sequence"/>
</dbReference>
<evidence type="ECO:0000256" key="1">
    <source>
        <dbReference type="SAM" id="MobiDB-lite"/>
    </source>
</evidence>
<organism evidence="2 3">
    <name type="scientific">Streptomyces coeruleofuscus</name>
    <dbReference type="NCBI Taxonomy" id="66879"/>
    <lineage>
        <taxon>Bacteria</taxon>
        <taxon>Bacillati</taxon>
        <taxon>Actinomycetota</taxon>
        <taxon>Actinomycetes</taxon>
        <taxon>Kitasatosporales</taxon>
        <taxon>Streptomycetaceae</taxon>
        <taxon>Streptomyces</taxon>
    </lineage>
</organism>
<feature type="region of interest" description="Disordered" evidence="1">
    <location>
        <begin position="1"/>
        <end position="51"/>
    </location>
</feature>
<accession>A0ABN3JBA0</accession>
<proteinExistence type="predicted"/>
<comment type="caution">
    <text evidence="2">The sequence shown here is derived from an EMBL/GenBank/DDBJ whole genome shotgun (WGS) entry which is preliminary data.</text>
</comment>
<evidence type="ECO:0000313" key="3">
    <source>
        <dbReference type="Proteomes" id="UP001499986"/>
    </source>
</evidence>
<name>A0ABN3JBA0_9ACTN</name>
<gene>
    <name evidence="2" type="ORF">GCM10010255_80580</name>
</gene>
<reference evidence="2 3" key="1">
    <citation type="journal article" date="2019" name="Int. J. Syst. Evol. Microbiol.">
        <title>The Global Catalogue of Microorganisms (GCM) 10K type strain sequencing project: providing services to taxonomists for standard genome sequencing and annotation.</title>
        <authorList>
            <consortium name="The Broad Institute Genomics Platform"/>
            <consortium name="The Broad Institute Genome Sequencing Center for Infectious Disease"/>
            <person name="Wu L."/>
            <person name="Ma J."/>
        </authorList>
    </citation>
    <scope>NUCLEOTIDE SEQUENCE [LARGE SCALE GENOMIC DNA]</scope>
    <source>
        <strain evidence="2 3">JCM 4358</strain>
    </source>
</reference>
<sequence>MTVGPAPSSGAARGRFRVGEPGPKTRREATGQAATGRAVAAAGGMTRSCAA</sequence>
<dbReference type="EMBL" id="BAAASE010000017">
    <property type="protein sequence ID" value="GAA2426209.1"/>
    <property type="molecule type" value="Genomic_DNA"/>
</dbReference>
<protein>
    <submittedName>
        <fullName evidence="2">Uncharacterized protein</fullName>
    </submittedName>
</protein>
<keyword evidence="3" id="KW-1185">Reference proteome</keyword>